<dbReference type="GO" id="GO:0042254">
    <property type="term" value="P:ribosome biogenesis"/>
    <property type="evidence" value="ECO:0007669"/>
    <property type="project" value="UniProtKB-KW"/>
</dbReference>
<evidence type="ECO:0000256" key="1">
    <source>
        <dbReference type="ARBA" id="ARBA00008279"/>
    </source>
</evidence>
<dbReference type="PANTHER" id="PTHR43834:SF6">
    <property type="entry name" value="GTPASE DER"/>
    <property type="match status" value="1"/>
</dbReference>
<reference evidence="12" key="1">
    <citation type="submission" date="2017-09" db="EMBL/GenBank/DDBJ databases">
        <title>Depth-based differentiation of microbial function through sediment-hosted aquifers and enrichment of novel symbionts in the deep terrestrial subsurface.</title>
        <authorList>
            <person name="Probst A.J."/>
            <person name="Ladd B."/>
            <person name="Jarett J.K."/>
            <person name="Geller-Mcgrath D.E."/>
            <person name="Sieber C.M.K."/>
            <person name="Emerson J.B."/>
            <person name="Anantharaman K."/>
            <person name="Thomas B.C."/>
            <person name="Malmstrom R."/>
            <person name="Stieglmeier M."/>
            <person name="Klingl A."/>
            <person name="Woyke T."/>
            <person name="Ryan C.M."/>
            <person name="Banfield J.F."/>
        </authorList>
    </citation>
    <scope>NUCLEOTIDE SEQUENCE [LARGE SCALE GENOMIC DNA]</scope>
</reference>
<evidence type="ECO:0000313" key="11">
    <source>
        <dbReference type="EMBL" id="PIT86510.1"/>
    </source>
</evidence>
<feature type="binding site" evidence="8">
    <location>
        <begin position="271"/>
        <end position="275"/>
    </location>
    <ligand>
        <name>GTP</name>
        <dbReference type="ChEBI" id="CHEBI:37565"/>
        <label>2</label>
    </ligand>
</feature>
<dbReference type="InterPro" id="IPR031166">
    <property type="entry name" value="G_ENGA"/>
</dbReference>
<comment type="similarity">
    <text evidence="1 8 9">Belongs to the TRAFAC class TrmE-Era-EngA-EngB-Septin-like GTPase superfamily. EngA (Der) GTPase family.</text>
</comment>
<dbReference type="Pfam" id="PF14714">
    <property type="entry name" value="KH_dom-like"/>
    <property type="match status" value="1"/>
</dbReference>
<comment type="caution">
    <text evidence="11">The sequence shown here is derived from an EMBL/GenBank/DDBJ whole genome shotgun (WGS) entry which is preliminary data.</text>
</comment>
<dbReference type="AlphaFoldDB" id="A0A2M6W1C7"/>
<keyword evidence="4" id="KW-0677">Repeat</keyword>
<dbReference type="Gene3D" id="3.40.50.300">
    <property type="entry name" value="P-loop containing nucleotide triphosphate hydrolases"/>
    <property type="match status" value="2"/>
</dbReference>
<dbReference type="InterPro" id="IPR027417">
    <property type="entry name" value="P-loop_NTPase"/>
</dbReference>
<feature type="binding site" evidence="8">
    <location>
        <begin position="130"/>
        <end position="133"/>
    </location>
    <ligand>
        <name>GTP</name>
        <dbReference type="ChEBI" id="CHEBI:37565"/>
        <label>1</label>
    </ligand>
</feature>
<dbReference type="InterPro" id="IPR006073">
    <property type="entry name" value="GTP-bd"/>
</dbReference>
<dbReference type="NCBIfam" id="TIGR00231">
    <property type="entry name" value="small_GTP"/>
    <property type="match status" value="2"/>
</dbReference>
<dbReference type="EMBL" id="PFBZ01000117">
    <property type="protein sequence ID" value="PIT86510.1"/>
    <property type="molecule type" value="Genomic_DNA"/>
</dbReference>
<evidence type="ECO:0000256" key="3">
    <source>
        <dbReference type="ARBA" id="ARBA00022517"/>
    </source>
</evidence>
<dbReference type="GO" id="GO:0005525">
    <property type="term" value="F:GTP binding"/>
    <property type="evidence" value="ECO:0007669"/>
    <property type="project" value="UniProtKB-UniRule"/>
</dbReference>
<protein>
    <recommendedName>
        <fullName evidence="2 8">GTPase Der</fullName>
    </recommendedName>
    <alternativeName>
        <fullName evidence="7 8">GTP-binding protein EngA</fullName>
    </alternativeName>
</protein>
<evidence type="ECO:0000256" key="6">
    <source>
        <dbReference type="ARBA" id="ARBA00023134"/>
    </source>
</evidence>
<comment type="function">
    <text evidence="8">GTPase that plays an essential role in the late steps of ribosome biogenesis.</text>
</comment>
<keyword evidence="6 8" id="KW-0342">GTP-binding</keyword>
<dbReference type="GO" id="GO:0043022">
    <property type="term" value="F:ribosome binding"/>
    <property type="evidence" value="ECO:0007669"/>
    <property type="project" value="TreeGrafter"/>
</dbReference>
<dbReference type="PRINTS" id="PR00326">
    <property type="entry name" value="GTP1OBG"/>
</dbReference>
<sequence>MHDNATTNIRKLPTIALVGRVNVGKSTLFNKLIEEQKALVSTVAGTTRTSNEGLMLWRGREVRMVDTGGLSFDDGVPLEEDILKQSEKAMKEADLILFITDAKVGVLPQELSLAKSMRRIENKPVILVANKVDNKRIARDLTNPEWYKLGLNEPFPISAASGRNVGDLLDHIFDLLEKQALIPELYEEKIDAIQVSIIGKPNVGKSSLFNKIIGEDKVIVSDMAHTTREPHDTLVTYTAETDKKTDATEHDTATSVERETEKNTYHINFIDTAGIRRKARVDGLLERAGIAKSIVSLEKSDIILFVLDGSQTISTQDMQLGGLIERRAKSVIIVVNKWDLAEDNSDTNRNYVKKMVYSYFPHLDFAEIIFVSGKTGYGVHKLFPEIIQVWASRQTVIPDRILEKFLEKITKEHRPARGKGTRHPKLFGMTQINVSPPIFEVQVKFRTSLHRSYINYIENKLRVQFGFKGTPIVIKLKKQRK</sequence>
<feature type="binding site" evidence="8">
    <location>
        <begin position="19"/>
        <end position="26"/>
    </location>
    <ligand>
        <name>GTP</name>
        <dbReference type="ChEBI" id="CHEBI:37565"/>
        <label>1</label>
    </ligand>
</feature>
<feature type="domain" description="EngA-type G" evidence="10">
    <location>
        <begin position="13"/>
        <end position="180"/>
    </location>
</feature>
<keyword evidence="5 8" id="KW-0547">Nucleotide-binding</keyword>
<gene>
    <name evidence="8" type="primary">der</name>
    <name evidence="11" type="ORF">COU33_02730</name>
</gene>
<dbReference type="InterPro" id="IPR015946">
    <property type="entry name" value="KH_dom-like_a/b"/>
</dbReference>
<feature type="binding site" evidence="8">
    <location>
        <begin position="336"/>
        <end position="339"/>
    </location>
    <ligand>
        <name>GTP</name>
        <dbReference type="ChEBI" id="CHEBI:37565"/>
        <label>2</label>
    </ligand>
</feature>
<dbReference type="InterPro" id="IPR005225">
    <property type="entry name" value="Small_GTP-bd"/>
</dbReference>
<dbReference type="InterPro" id="IPR032859">
    <property type="entry name" value="KH_dom-like"/>
</dbReference>
<evidence type="ECO:0000256" key="8">
    <source>
        <dbReference type="HAMAP-Rule" id="MF_00195"/>
    </source>
</evidence>
<dbReference type="Gene3D" id="3.30.300.20">
    <property type="match status" value="1"/>
</dbReference>
<comment type="subunit">
    <text evidence="8">Associates with the 50S ribosomal subunit.</text>
</comment>
<dbReference type="PIRSF" id="PIRSF006485">
    <property type="entry name" value="GTP-binding_EngA"/>
    <property type="match status" value="1"/>
</dbReference>
<name>A0A2M6W1C7_9BACT</name>
<feature type="binding site" evidence="8">
    <location>
        <begin position="66"/>
        <end position="70"/>
    </location>
    <ligand>
        <name>GTP</name>
        <dbReference type="ChEBI" id="CHEBI:37565"/>
        <label>1</label>
    </ligand>
</feature>
<evidence type="ECO:0000256" key="2">
    <source>
        <dbReference type="ARBA" id="ARBA00020953"/>
    </source>
</evidence>
<evidence type="ECO:0000256" key="9">
    <source>
        <dbReference type="PROSITE-ProRule" id="PRU01049"/>
    </source>
</evidence>
<organism evidence="11 12">
    <name type="scientific">Candidatus Magasanikbacteria bacterium CG10_big_fil_rev_8_21_14_0_10_43_6</name>
    <dbReference type="NCBI Taxonomy" id="1974650"/>
    <lineage>
        <taxon>Bacteria</taxon>
        <taxon>Candidatus Magasanikiibacteriota</taxon>
    </lineage>
</organism>
<dbReference type="Proteomes" id="UP000229362">
    <property type="component" value="Unassembled WGS sequence"/>
</dbReference>
<dbReference type="CDD" id="cd01895">
    <property type="entry name" value="EngA2"/>
    <property type="match status" value="1"/>
</dbReference>
<dbReference type="PANTHER" id="PTHR43834">
    <property type="entry name" value="GTPASE DER"/>
    <property type="match status" value="1"/>
</dbReference>
<evidence type="ECO:0000259" key="10">
    <source>
        <dbReference type="PROSITE" id="PS51712"/>
    </source>
</evidence>
<feature type="domain" description="EngA-type G" evidence="10">
    <location>
        <begin position="193"/>
        <end position="394"/>
    </location>
</feature>
<evidence type="ECO:0000256" key="4">
    <source>
        <dbReference type="ARBA" id="ARBA00022737"/>
    </source>
</evidence>
<accession>A0A2M6W1C7</accession>
<evidence type="ECO:0000313" key="12">
    <source>
        <dbReference type="Proteomes" id="UP000229362"/>
    </source>
</evidence>
<dbReference type="InterPro" id="IPR016484">
    <property type="entry name" value="GTPase_Der"/>
</dbReference>
<dbReference type="CDD" id="cd01894">
    <property type="entry name" value="EngA1"/>
    <property type="match status" value="1"/>
</dbReference>
<dbReference type="HAMAP" id="MF_00195">
    <property type="entry name" value="GTPase_Der"/>
    <property type="match status" value="1"/>
</dbReference>
<dbReference type="PROSITE" id="PS51712">
    <property type="entry name" value="G_ENGA"/>
    <property type="match status" value="2"/>
</dbReference>
<keyword evidence="3 8" id="KW-0690">Ribosome biogenesis</keyword>
<dbReference type="Pfam" id="PF01926">
    <property type="entry name" value="MMR_HSR1"/>
    <property type="match status" value="2"/>
</dbReference>
<proteinExistence type="inferred from homology"/>
<dbReference type="SUPFAM" id="SSF52540">
    <property type="entry name" value="P-loop containing nucleoside triphosphate hydrolases"/>
    <property type="match status" value="2"/>
</dbReference>
<evidence type="ECO:0000256" key="5">
    <source>
        <dbReference type="ARBA" id="ARBA00022741"/>
    </source>
</evidence>
<feature type="binding site" evidence="8">
    <location>
        <begin position="199"/>
        <end position="206"/>
    </location>
    <ligand>
        <name>GTP</name>
        <dbReference type="ChEBI" id="CHEBI:37565"/>
        <label>2</label>
    </ligand>
</feature>
<evidence type="ECO:0000256" key="7">
    <source>
        <dbReference type="ARBA" id="ARBA00032345"/>
    </source>
</evidence>